<dbReference type="RefSeq" id="WP_213005997.1">
    <property type="nucleotide sequence ID" value="NZ_BOQN01000022.1"/>
</dbReference>
<name>A0A919T7D5_9ACTN</name>
<proteinExistence type="predicted"/>
<organism evidence="1 2">
    <name type="scientific">Paractinoplanes toevensis</name>
    <dbReference type="NCBI Taxonomy" id="571911"/>
    <lineage>
        <taxon>Bacteria</taxon>
        <taxon>Bacillati</taxon>
        <taxon>Actinomycetota</taxon>
        <taxon>Actinomycetes</taxon>
        <taxon>Micromonosporales</taxon>
        <taxon>Micromonosporaceae</taxon>
        <taxon>Paractinoplanes</taxon>
    </lineage>
</organism>
<keyword evidence="2" id="KW-1185">Reference proteome</keyword>
<gene>
    <name evidence="1" type="ORF">Ato02nite_018450</name>
</gene>
<dbReference type="AlphaFoldDB" id="A0A919T7D5"/>
<accession>A0A919T7D5</accession>
<dbReference type="Proteomes" id="UP000677082">
    <property type="component" value="Unassembled WGS sequence"/>
</dbReference>
<sequence length="83" mass="9327">MTPTRTPFDPELGTLLAGLPRVPELDRELLAQIDIPLEWLDRFRTVVVTVEYRLAPENTGTSAEWPSRVLLGTGLEAKQGVRR</sequence>
<evidence type="ECO:0000313" key="1">
    <source>
        <dbReference type="EMBL" id="GIM90052.1"/>
    </source>
</evidence>
<protein>
    <submittedName>
        <fullName evidence="1">Uncharacterized protein</fullName>
    </submittedName>
</protein>
<comment type="caution">
    <text evidence="1">The sequence shown here is derived from an EMBL/GenBank/DDBJ whole genome shotgun (WGS) entry which is preliminary data.</text>
</comment>
<evidence type="ECO:0000313" key="2">
    <source>
        <dbReference type="Proteomes" id="UP000677082"/>
    </source>
</evidence>
<reference evidence="1 2" key="1">
    <citation type="submission" date="2021-03" db="EMBL/GenBank/DDBJ databases">
        <title>Whole genome shotgun sequence of Actinoplanes toevensis NBRC 105298.</title>
        <authorList>
            <person name="Komaki H."/>
            <person name="Tamura T."/>
        </authorList>
    </citation>
    <scope>NUCLEOTIDE SEQUENCE [LARGE SCALE GENOMIC DNA]</scope>
    <source>
        <strain evidence="1 2">NBRC 105298</strain>
    </source>
</reference>
<dbReference type="EMBL" id="BOQN01000022">
    <property type="protein sequence ID" value="GIM90052.1"/>
    <property type="molecule type" value="Genomic_DNA"/>
</dbReference>